<keyword evidence="2" id="KW-1185">Reference proteome</keyword>
<organism evidence="1 2">
    <name type="scientific">Hibiscus sabdariffa</name>
    <name type="common">roselle</name>
    <dbReference type="NCBI Taxonomy" id="183260"/>
    <lineage>
        <taxon>Eukaryota</taxon>
        <taxon>Viridiplantae</taxon>
        <taxon>Streptophyta</taxon>
        <taxon>Embryophyta</taxon>
        <taxon>Tracheophyta</taxon>
        <taxon>Spermatophyta</taxon>
        <taxon>Magnoliopsida</taxon>
        <taxon>eudicotyledons</taxon>
        <taxon>Gunneridae</taxon>
        <taxon>Pentapetalae</taxon>
        <taxon>rosids</taxon>
        <taxon>malvids</taxon>
        <taxon>Malvales</taxon>
        <taxon>Malvaceae</taxon>
        <taxon>Malvoideae</taxon>
        <taxon>Hibiscus</taxon>
    </lineage>
</organism>
<comment type="caution">
    <text evidence="1">The sequence shown here is derived from an EMBL/GenBank/DDBJ whole genome shotgun (WGS) entry which is preliminary data.</text>
</comment>
<sequence length="66" mass="7419">MPEKAFNDYDESTDNIIEASSDCDNSTENITEEHGKYVVGPEGFVKSVRQGKYVEGSDGRVRFVRD</sequence>
<dbReference type="Proteomes" id="UP001472677">
    <property type="component" value="Unassembled WGS sequence"/>
</dbReference>
<name>A0ABR2DNM9_9ROSI</name>
<gene>
    <name evidence="1" type="ORF">V6N12_015063</name>
</gene>
<proteinExistence type="predicted"/>
<accession>A0ABR2DNM9</accession>
<evidence type="ECO:0000313" key="2">
    <source>
        <dbReference type="Proteomes" id="UP001472677"/>
    </source>
</evidence>
<protein>
    <submittedName>
        <fullName evidence="1">Uncharacterized protein</fullName>
    </submittedName>
</protein>
<evidence type="ECO:0000313" key="1">
    <source>
        <dbReference type="EMBL" id="KAK8542467.1"/>
    </source>
</evidence>
<reference evidence="1 2" key="1">
    <citation type="journal article" date="2024" name="G3 (Bethesda)">
        <title>Genome assembly of Hibiscus sabdariffa L. provides insights into metabolisms of medicinal natural products.</title>
        <authorList>
            <person name="Kim T."/>
        </authorList>
    </citation>
    <scope>NUCLEOTIDE SEQUENCE [LARGE SCALE GENOMIC DNA]</scope>
    <source>
        <strain evidence="1">TK-2024</strain>
        <tissue evidence="1">Old leaves</tissue>
    </source>
</reference>
<dbReference type="EMBL" id="JBBPBM010000024">
    <property type="protein sequence ID" value="KAK8542467.1"/>
    <property type="molecule type" value="Genomic_DNA"/>
</dbReference>